<dbReference type="AlphaFoldDB" id="A0A516SKW8"/>
<reference evidence="2" key="1">
    <citation type="submission" date="2019-07" db="EMBL/GenBank/DDBJ databases">
        <title>Chitinimonas sp. nov., isolated from Ny-Alesund, arctica soil.</title>
        <authorList>
            <person name="Xu Q."/>
            <person name="Peng F."/>
        </authorList>
    </citation>
    <scope>NUCLEOTIDE SEQUENCE [LARGE SCALE GENOMIC DNA]</scope>
    <source>
        <strain evidence="2">R3-44</strain>
    </source>
</reference>
<dbReference type="OrthoDB" id="8781263at2"/>
<protein>
    <submittedName>
        <fullName evidence="1">Uncharacterized protein</fullName>
    </submittedName>
</protein>
<dbReference type="Proteomes" id="UP000317550">
    <property type="component" value="Chromosome"/>
</dbReference>
<evidence type="ECO:0000313" key="1">
    <source>
        <dbReference type="EMBL" id="QDQ28800.1"/>
    </source>
</evidence>
<gene>
    <name evidence="1" type="ORF">FNU76_21960</name>
</gene>
<proteinExistence type="predicted"/>
<sequence>MFTYFSRGEGARINRELMERKTLDLSGLSPQGIKIIRETRFSREEINRAFAAARKDIAYE</sequence>
<dbReference type="KEGG" id="cari:FNU76_21960"/>
<dbReference type="RefSeq" id="WP_144280183.1">
    <property type="nucleotide sequence ID" value="NZ_CP041730.1"/>
</dbReference>
<keyword evidence="2" id="KW-1185">Reference proteome</keyword>
<organism evidence="1 2">
    <name type="scientific">Chitinimonas arctica</name>
    <dbReference type="NCBI Taxonomy" id="2594795"/>
    <lineage>
        <taxon>Bacteria</taxon>
        <taxon>Pseudomonadati</taxon>
        <taxon>Pseudomonadota</taxon>
        <taxon>Betaproteobacteria</taxon>
        <taxon>Neisseriales</taxon>
        <taxon>Chitinibacteraceae</taxon>
        <taxon>Chitinimonas</taxon>
    </lineage>
</organism>
<name>A0A516SKW8_9NEIS</name>
<accession>A0A516SKW8</accession>
<dbReference type="EMBL" id="CP041730">
    <property type="protein sequence ID" value="QDQ28800.1"/>
    <property type="molecule type" value="Genomic_DNA"/>
</dbReference>
<evidence type="ECO:0000313" key="2">
    <source>
        <dbReference type="Proteomes" id="UP000317550"/>
    </source>
</evidence>